<dbReference type="Gene3D" id="3.10.129.10">
    <property type="entry name" value="Hotdog Thioesterase"/>
    <property type="match status" value="1"/>
</dbReference>
<sequence length="181" mass="20871">MNLWLRLLWLLITAPWRPRLDAPFGASSLFFRVWPHDLDTNGHMNNGRYLTIMDLGRADFLLRSGLWRQVRAQRWMPVLSASKVRFRRELRLFQRFRLESRVVWWSDTRFVMEHRLLAGGRAGETLAAIALVLGGLYDRRERGFVPVARLFGALGRTVEAPSPSPEVAAFIEAEKALKQAA</sequence>
<keyword evidence="2" id="KW-1185">Reference proteome</keyword>
<dbReference type="PANTHER" id="PTHR12475:SF4">
    <property type="entry name" value="PROTEIN THEM6"/>
    <property type="match status" value="1"/>
</dbReference>
<protein>
    <submittedName>
        <fullName evidence="1">Thioesterase family protein</fullName>
    </submittedName>
</protein>
<dbReference type="EMBL" id="JASJEV010000003">
    <property type="protein sequence ID" value="MDJ1157976.1"/>
    <property type="molecule type" value="Genomic_DNA"/>
</dbReference>
<reference evidence="1 2" key="1">
    <citation type="submission" date="2023-05" db="EMBL/GenBank/DDBJ databases">
        <title>Chelatococcus sp. nov., a moderately thermophilic bacterium isolated from hot spring microbial mat.</title>
        <authorList>
            <person name="Hu C.-J."/>
            <person name="Li W.-J."/>
        </authorList>
    </citation>
    <scope>NUCLEOTIDE SEQUENCE [LARGE SCALE GENOMIC DNA]</scope>
    <source>
        <strain evidence="1 2">SYSU G07232</strain>
    </source>
</reference>
<dbReference type="InterPro" id="IPR029069">
    <property type="entry name" value="HotDog_dom_sf"/>
</dbReference>
<dbReference type="Pfam" id="PF13279">
    <property type="entry name" value="4HBT_2"/>
    <property type="match status" value="1"/>
</dbReference>
<dbReference type="PANTHER" id="PTHR12475">
    <property type="match status" value="1"/>
</dbReference>
<evidence type="ECO:0000313" key="1">
    <source>
        <dbReference type="EMBL" id="MDJ1157976.1"/>
    </source>
</evidence>
<dbReference type="CDD" id="cd00586">
    <property type="entry name" value="4HBT"/>
    <property type="match status" value="1"/>
</dbReference>
<name>A0ABT7AH57_9HYPH</name>
<gene>
    <name evidence="1" type="ORF">QNA08_06985</name>
</gene>
<comment type="caution">
    <text evidence="1">The sequence shown here is derived from an EMBL/GenBank/DDBJ whole genome shotgun (WGS) entry which is preliminary data.</text>
</comment>
<dbReference type="Proteomes" id="UP001321492">
    <property type="component" value="Unassembled WGS sequence"/>
</dbReference>
<dbReference type="InterPro" id="IPR051490">
    <property type="entry name" value="THEM6_lcsJ_thioesterase"/>
</dbReference>
<dbReference type="SUPFAM" id="SSF54637">
    <property type="entry name" value="Thioesterase/thiol ester dehydrase-isomerase"/>
    <property type="match status" value="1"/>
</dbReference>
<evidence type="ECO:0000313" key="2">
    <source>
        <dbReference type="Proteomes" id="UP001321492"/>
    </source>
</evidence>
<dbReference type="RefSeq" id="WP_283739963.1">
    <property type="nucleotide sequence ID" value="NZ_JASJEV010000003.1"/>
</dbReference>
<accession>A0ABT7AH57</accession>
<proteinExistence type="predicted"/>
<organism evidence="1 2">
    <name type="scientific">Chelatococcus albus</name>
    <dbReference type="NCBI Taxonomy" id="3047466"/>
    <lineage>
        <taxon>Bacteria</taxon>
        <taxon>Pseudomonadati</taxon>
        <taxon>Pseudomonadota</taxon>
        <taxon>Alphaproteobacteria</taxon>
        <taxon>Hyphomicrobiales</taxon>
        <taxon>Chelatococcaceae</taxon>
        <taxon>Chelatococcus</taxon>
    </lineage>
</organism>